<proteinExistence type="predicted"/>
<dbReference type="Proteomes" id="UP000276215">
    <property type="component" value="Unassembled WGS sequence"/>
</dbReference>
<organism evidence="1 2">
    <name type="scientific">Choiromyces venosus 120613-1</name>
    <dbReference type="NCBI Taxonomy" id="1336337"/>
    <lineage>
        <taxon>Eukaryota</taxon>
        <taxon>Fungi</taxon>
        <taxon>Dikarya</taxon>
        <taxon>Ascomycota</taxon>
        <taxon>Pezizomycotina</taxon>
        <taxon>Pezizomycetes</taxon>
        <taxon>Pezizales</taxon>
        <taxon>Tuberaceae</taxon>
        <taxon>Choiromyces</taxon>
    </lineage>
</organism>
<dbReference type="EMBL" id="ML120437">
    <property type="protein sequence ID" value="RPA94417.1"/>
    <property type="molecule type" value="Genomic_DNA"/>
</dbReference>
<evidence type="ECO:0000313" key="1">
    <source>
        <dbReference type="EMBL" id="RPA94417.1"/>
    </source>
</evidence>
<name>A0A3N4JAS6_9PEZI</name>
<reference evidence="1 2" key="1">
    <citation type="journal article" date="2018" name="Nat. Ecol. Evol.">
        <title>Pezizomycetes genomes reveal the molecular basis of ectomycorrhizal truffle lifestyle.</title>
        <authorList>
            <person name="Murat C."/>
            <person name="Payen T."/>
            <person name="Noel B."/>
            <person name="Kuo A."/>
            <person name="Morin E."/>
            <person name="Chen J."/>
            <person name="Kohler A."/>
            <person name="Krizsan K."/>
            <person name="Balestrini R."/>
            <person name="Da Silva C."/>
            <person name="Montanini B."/>
            <person name="Hainaut M."/>
            <person name="Levati E."/>
            <person name="Barry K.W."/>
            <person name="Belfiori B."/>
            <person name="Cichocki N."/>
            <person name="Clum A."/>
            <person name="Dockter R.B."/>
            <person name="Fauchery L."/>
            <person name="Guy J."/>
            <person name="Iotti M."/>
            <person name="Le Tacon F."/>
            <person name="Lindquist E.A."/>
            <person name="Lipzen A."/>
            <person name="Malagnac F."/>
            <person name="Mello A."/>
            <person name="Molinier V."/>
            <person name="Miyauchi S."/>
            <person name="Poulain J."/>
            <person name="Riccioni C."/>
            <person name="Rubini A."/>
            <person name="Sitrit Y."/>
            <person name="Splivallo R."/>
            <person name="Traeger S."/>
            <person name="Wang M."/>
            <person name="Zifcakova L."/>
            <person name="Wipf D."/>
            <person name="Zambonelli A."/>
            <person name="Paolocci F."/>
            <person name="Nowrousian M."/>
            <person name="Ottonello S."/>
            <person name="Baldrian P."/>
            <person name="Spatafora J.W."/>
            <person name="Henrissat B."/>
            <person name="Nagy L.G."/>
            <person name="Aury J.M."/>
            <person name="Wincker P."/>
            <person name="Grigoriev I.V."/>
            <person name="Bonfante P."/>
            <person name="Martin F.M."/>
        </authorList>
    </citation>
    <scope>NUCLEOTIDE SEQUENCE [LARGE SCALE GENOMIC DNA]</scope>
    <source>
        <strain evidence="1 2">120613-1</strain>
    </source>
</reference>
<dbReference type="AlphaFoldDB" id="A0A3N4JAS6"/>
<dbReference type="OrthoDB" id="5415889at2759"/>
<sequence>MPTFNQGARIIQMFQQLLNGQQKRRDQFGLIQDEFIQIQDQTTTFPRMLYNADASHLEPPRYPAGIPINNLPATRRELETFTGPQLQVAVQVLELSVLRELFDSLSTM</sequence>
<gene>
    <name evidence="1" type="ORF">L873DRAFT_1701410</name>
</gene>
<keyword evidence="2" id="KW-1185">Reference proteome</keyword>
<evidence type="ECO:0000313" key="2">
    <source>
        <dbReference type="Proteomes" id="UP000276215"/>
    </source>
</evidence>
<protein>
    <submittedName>
        <fullName evidence="1">Uncharacterized protein</fullName>
    </submittedName>
</protein>
<accession>A0A3N4JAS6</accession>